<sequence length="196" mass="21976">MSERKKNKQITLLTVFAIFVLPVVLAKLALDNQWFTRAATNKGELLQPVQDFSVYLVRQSPKWRLVYQLPAHCDNTCENALYSIQQVWHALGKEADRAQPTVIYTASSDAKAIARLKQQNSVEVLPSPPRQASVTGSQIDAHRPVASSVTSAIYLVDTMNNAMLRYPVSDDRQQAIMNSRDILADVRKLLKLSRIG</sequence>
<evidence type="ECO:0000313" key="2">
    <source>
        <dbReference type="Proteomes" id="UP000262073"/>
    </source>
</evidence>
<dbReference type="EMBL" id="CP031769">
    <property type="protein sequence ID" value="AXR04972.1"/>
    <property type="molecule type" value="Genomic_DNA"/>
</dbReference>
<dbReference type="OrthoDB" id="9785445at2"/>
<organism evidence="1 2">
    <name type="scientific">Salinimonas sediminis</name>
    <dbReference type="NCBI Taxonomy" id="2303538"/>
    <lineage>
        <taxon>Bacteria</taxon>
        <taxon>Pseudomonadati</taxon>
        <taxon>Pseudomonadota</taxon>
        <taxon>Gammaproteobacteria</taxon>
        <taxon>Alteromonadales</taxon>
        <taxon>Alteromonadaceae</taxon>
        <taxon>Alteromonas/Salinimonas group</taxon>
        <taxon>Salinimonas</taxon>
    </lineage>
</organism>
<protein>
    <recommendedName>
        <fullName evidence="3">Cytochrome oxidase assembly protein</fullName>
    </recommendedName>
</protein>
<keyword evidence="2" id="KW-1185">Reference proteome</keyword>
<gene>
    <name evidence="1" type="ORF">D0Y50_00450</name>
</gene>
<dbReference type="AlphaFoldDB" id="A0A346NHG5"/>
<dbReference type="KEGG" id="salm:D0Y50_00450"/>
<reference evidence="1 2" key="1">
    <citation type="submission" date="2018-08" db="EMBL/GenBank/DDBJ databases">
        <title>Salinimonas sediminis sp. nov., a piezophilic bacterium isolated from a deep-sea sediment sample from the New Britain Trench.</title>
        <authorList>
            <person name="Cao J."/>
        </authorList>
    </citation>
    <scope>NUCLEOTIDE SEQUENCE [LARGE SCALE GENOMIC DNA]</scope>
    <source>
        <strain evidence="1 2">N102</strain>
    </source>
</reference>
<dbReference type="RefSeq" id="WP_117314959.1">
    <property type="nucleotide sequence ID" value="NZ_CP031769.1"/>
</dbReference>
<name>A0A346NHG5_9ALTE</name>
<dbReference type="Proteomes" id="UP000262073">
    <property type="component" value="Chromosome"/>
</dbReference>
<evidence type="ECO:0008006" key="3">
    <source>
        <dbReference type="Google" id="ProtNLM"/>
    </source>
</evidence>
<evidence type="ECO:0000313" key="1">
    <source>
        <dbReference type="EMBL" id="AXR04972.1"/>
    </source>
</evidence>
<proteinExistence type="predicted"/>
<accession>A0A346NHG5</accession>